<evidence type="ECO:0000256" key="3">
    <source>
        <dbReference type="ARBA" id="ARBA00004613"/>
    </source>
</evidence>
<evidence type="ECO:0000256" key="7">
    <source>
        <dbReference type="ARBA" id="ARBA00023237"/>
    </source>
</evidence>
<evidence type="ECO:0000259" key="10">
    <source>
        <dbReference type="Pfam" id="PF21722"/>
    </source>
</evidence>
<sequence>MQFLVVGGGGGGGGGVNDMNYYTYYGAGSGGGGGEVRVCTETVTPAETWTATVGAGGYAGTSRTDGFYTPPQNGHGGNGGESSIVRANPAAGCTAAGGQGGGEADGQVPQGPARVVHASRLVAGGAAQTPTPGTGGASGSANDGGNGLADANSGLTSRGGGGGGSGTGAVGGDASGIGTGGAGGDGTYPTGWFADFRDGLGGGGGGGALGTGGAGSAGGGNGTSCTGDGYGQLSCSFGQEAGSFDNLASRGGGGGGAAADGSAGPGAIGLVIARYEVGGTTDCVPAIEPTDLYATTQDCVVPAGVTKILMVVVGGGGGGGKGTANAGGGGGGGGALSTIQCADIQVTPGDTLSLTVGAGGSGDSGSGASDGGTSSVVSTASVNPLCEAPGGTKGVLDGGASGSNSLGGAASASAGGGGGGGIDGQGDPASSVNGGNGARATAGDGPPFGGGGGGGSATGSGGSGADGGGNGRSGSDTACAVSADASANTGGGGGGGSPECNGGDGGSGFVVLFFDVVTTQPCINGLNPVDGQSGYTYDGTGPNPGVFSCTLPDGVTSVDILVVGGGGGGGWGDADTGSAGGGGGGGEVKVCTGITVTPGITLHLSAGTAGNANGYGIAATPGAATRVSEGEVDLCAASGGEAGKDDIDQTDPGDGGTSGSLQAGGIGELNSGVVEAGGGGGGATAPGAAGASECGGNGGNGQTVSDLASPGLFSTLTDAFGGGGGGGSLKGCSGELGGLGGSGGGGAGQPAATWGAQAATAFGGGGGGGSPSYCAPGDGPCGGGGGGQGGYIELRFTADPSAGRVWIERGGVALQDSTPADTSCANPGYTTITAAVAAASADDVIHVCSGTYREAEITPTVDNLTILGEEYSADNAPQGVSTPLSPPVVIDGELTEGDATSRHRIFDATGLKITFKNVRLRNGGVEGYGGAVKAFQVMVEDSVFNDNDAFGGGAVYVSTDGNTPPCGGPIGSLFGPGTLDCAPVLANPPATPLISVVGSEFTDNGTGSSIDGGALYANGGTVTSTGSTFSGNEALLAQEPPLASDGAGGAILAQLVVVYGSTFTGNKALFHGGAIAATTVRVFPSSESPKVASVFDANEALGDSNSDGYGGALWADQVEVEAASFVSNLADSGGAIASAAVLNDGPVTPAVPVSGTVSVTASTFESNSATVDGGAVLNKAVGGSTTVYNSTFSANHAGNAGGGVYAQAALSVSFSTFDANTAGVSGGVFWTPVAPSVDNNIFSFAAADETEAVHNGCLTYEWTPAKDTTNLTTNYWCPGTVVEAPATLDLSPLADNGGPTETMAIGTSSAALDGADQTECDSRTDPSDQRGVNRPVGSACDIGAFEYYGSITLDTTPGVESELTVPTGASTLYFLLVGGGGGGAHGGGSEAGGGGGGGQVVECTVDVTDSDTVIYYFGQSGVGGDGTNPATAGENSYVKVNGEIPEGCEALGGQPGSPAAEGGNGGASGNPSFAGGSGATVAPLVKIVAGGGGAGAGGAGGDGSYDSVTFMATGGAGGAGKAASSSSFGDTAVLLGGGGGGGAFICSVDSSMTAGDGGVGGGGSGSTDSCVTRPIGSRGAPGGGDSSGGGGGGGAGSVSGGEGGTGGGEVRTSAPTDSAEQLHVCVKKLYVVYGARSYNPEPFLCVPEIDECAPPTSPTLTPVSGSDPECCPTVTAPVDGSDPDHCDDVRAPESVGSDGYSTVSGDDVLKSGLVADLKEEADDVAPAVATPALLHYEHGIPEGWRKASLDEFPGVVLPTCSTEYEQGDDVTDPTDPTTWLPITCEGGDPLEYEFNYEFIDGLRIYPAVLKVKPKHLRVAYGTAEPSPYDFTIKGFKLGETADVLTDLPVCDSEYTDTAEAGSRFDITCLGGVADNYTFKYEKSHIHVQKVKVSLRAADRVVTYGDPAPDYSFGLSGLRGPDSALSPERLAGFVAPSCSSTYTSVTSAGTVDIDCVGAVSTNYEFEPVKGTVTVRKASLRVIPKPVSVTYGSSAPTVPATVTGFVNAQTATTAAGFKAPTCSASGYTVATNVGVVPITCTGGSASNYTFDNTASSSLTITKATASITAASRSVVYGTAAPAFTSTMSGLKNGQTAGTVAGLVAPVCSSTYTALTNVGTVPVVSCAGASSTNYNFTYVTGKVTVTKAPLTVTANSLSVVKGSAVPSYTYTVVGFVNGQTTSVLTARPKCTSSYTTRSAIGSYTITCSSAAAANYTVTYKTGTLTVR</sequence>
<evidence type="ECO:0000256" key="8">
    <source>
        <dbReference type="SAM" id="MobiDB-lite"/>
    </source>
</evidence>
<dbReference type="NCBIfam" id="TIGR01376">
    <property type="entry name" value="POMP_repeat"/>
    <property type="match status" value="1"/>
</dbReference>
<feature type="region of interest" description="Disordered" evidence="8">
    <location>
        <begin position="355"/>
        <end position="377"/>
    </location>
</feature>
<dbReference type="InterPro" id="IPR059226">
    <property type="entry name" value="Choice_anch_Q_dom"/>
</dbReference>
<dbReference type="InterPro" id="IPR003368">
    <property type="entry name" value="POMP_repeat"/>
</dbReference>
<dbReference type="Gene3D" id="3.30.160.710">
    <property type="match status" value="1"/>
</dbReference>
<reference evidence="11" key="1">
    <citation type="submission" date="2020-05" db="EMBL/GenBank/DDBJ databases">
        <authorList>
            <person name="Chiriac C."/>
            <person name="Salcher M."/>
            <person name="Ghai R."/>
            <person name="Kavagutti S V."/>
        </authorList>
    </citation>
    <scope>NUCLEOTIDE SEQUENCE</scope>
</reference>
<dbReference type="InterPro" id="IPR011050">
    <property type="entry name" value="Pectin_lyase_fold/virulence"/>
</dbReference>
<dbReference type="GO" id="GO:0009279">
    <property type="term" value="C:cell outer membrane"/>
    <property type="evidence" value="ECO:0007669"/>
    <property type="project" value="UniProtKB-SubCell"/>
</dbReference>
<feature type="region of interest" description="Disordered" evidence="8">
    <location>
        <begin position="1557"/>
        <end position="1618"/>
    </location>
</feature>
<evidence type="ECO:0000256" key="2">
    <source>
        <dbReference type="ARBA" id="ARBA00004442"/>
    </source>
</evidence>
<feature type="domain" description="MBG" evidence="9">
    <location>
        <begin position="1979"/>
        <end position="2052"/>
    </location>
</feature>
<proteinExistence type="predicted"/>
<feature type="compositionally biased region" description="Gly residues" evidence="8">
    <location>
        <begin position="1579"/>
        <end position="1609"/>
    </location>
</feature>
<evidence type="ECO:0000256" key="6">
    <source>
        <dbReference type="ARBA" id="ARBA00023136"/>
    </source>
</evidence>
<dbReference type="InterPro" id="IPR041286">
    <property type="entry name" value="MBG_2"/>
</dbReference>
<feature type="domain" description="MBG" evidence="9">
    <location>
        <begin position="2147"/>
        <end position="2222"/>
    </location>
</feature>
<feature type="compositionally biased region" description="Gly residues" evidence="8">
    <location>
        <begin position="357"/>
        <end position="370"/>
    </location>
</feature>
<feature type="domain" description="Glycine-rich" evidence="10">
    <location>
        <begin position="1360"/>
        <end position="1608"/>
    </location>
</feature>
<gene>
    <name evidence="11" type="ORF">UFOPK2806_02431</name>
</gene>
<feature type="domain" description="MBG" evidence="9">
    <location>
        <begin position="2065"/>
        <end position="2141"/>
    </location>
</feature>
<feature type="compositionally biased region" description="Gly residues" evidence="8">
    <location>
        <begin position="157"/>
        <end position="167"/>
    </location>
</feature>
<protein>
    <submittedName>
        <fullName evidence="11">Unannotated protein</fullName>
    </submittedName>
</protein>
<feature type="compositionally biased region" description="Gly residues" evidence="8">
    <location>
        <begin position="133"/>
        <end position="147"/>
    </location>
</feature>
<dbReference type="InterPro" id="IPR049304">
    <property type="entry name" value="Gly_rich_dom"/>
</dbReference>
<feature type="region of interest" description="Disordered" evidence="8">
    <location>
        <begin position="406"/>
        <end position="476"/>
    </location>
</feature>
<evidence type="ECO:0000256" key="5">
    <source>
        <dbReference type="ARBA" id="ARBA00022729"/>
    </source>
</evidence>
<evidence type="ECO:0000313" key="11">
    <source>
        <dbReference type="EMBL" id="CAB4771080.1"/>
    </source>
</evidence>
<comment type="subcellular location">
    <subcellularLocation>
        <location evidence="1">Cell envelope</location>
    </subcellularLocation>
    <subcellularLocation>
        <location evidence="2">Cell outer membrane</location>
    </subcellularLocation>
    <subcellularLocation>
        <location evidence="3">Secreted</location>
    </subcellularLocation>
</comment>
<dbReference type="GO" id="GO:0005576">
    <property type="term" value="C:extracellular region"/>
    <property type="evidence" value="ECO:0007669"/>
    <property type="project" value="UniProtKB-SubCell"/>
</dbReference>
<keyword evidence="4" id="KW-0964">Secreted</keyword>
<organism evidence="11">
    <name type="scientific">freshwater metagenome</name>
    <dbReference type="NCBI Taxonomy" id="449393"/>
    <lineage>
        <taxon>unclassified sequences</taxon>
        <taxon>metagenomes</taxon>
        <taxon>ecological metagenomes</taxon>
    </lineage>
</organism>
<feature type="region of interest" description="Disordered" evidence="8">
    <location>
        <begin position="125"/>
        <end position="167"/>
    </location>
</feature>
<dbReference type="EMBL" id="CAEZYY010000055">
    <property type="protein sequence ID" value="CAB4771080.1"/>
    <property type="molecule type" value="Genomic_DNA"/>
</dbReference>
<feature type="domain" description="Glycine-rich" evidence="10">
    <location>
        <begin position="544"/>
        <end position="790"/>
    </location>
</feature>
<evidence type="ECO:0000256" key="4">
    <source>
        <dbReference type="ARBA" id="ARBA00022525"/>
    </source>
</evidence>
<feature type="region of interest" description="Disordered" evidence="8">
    <location>
        <begin position="1309"/>
        <end position="1335"/>
    </location>
</feature>
<keyword evidence="6" id="KW-0472">Membrane</keyword>
<feature type="region of interest" description="Disordered" evidence="8">
    <location>
        <begin position="1449"/>
        <end position="1471"/>
    </location>
</feature>
<name>A0A6J6VFZ7_9ZZZZ</name>
<evidence type="ECO:0000256" key="1">
    <source>
        <dbReference type="ARBA" id="ARBA00004196"/>
    </source>
</evidence>
<dbReference type="Pfam" id="PF21722">
    <property type="entry name" value="Gly_rich_2"/>
    <property type="match status" value="3"/>
</dbReference>
<feature type="compositionally biased region" description="Gly residues" evidence="8">
    <location>
        <begin position="414"/>
        <end position="424"/>
    </location>
</feature>
<dbReference type="NCBIfam" id="NF041518">
    <property type="entry name" value="choice_anch_Q"/>
    <property type="match status" value="1"/>
</dbReference>
<keyword evidence="5" id="KW-0732">Signal</keyword>
<evidence type="ECO:0000259" key="9">
    <source>
        <dbReference type="Pfam" id="PF18676"/>
    </source>
</evidence>
<accession>A0A6J6VFZ7</accession>
<keyword evidence="7" id="KW-0998">Cell outer membrane</keyword>
<feature type="compositionally biased region" description="Gly residues" evidence="8">
    <location>
        <begin position="446"/>
        <end position="472"/>
    </location>
</feature>
<feature type="region of interest" description="Disordered" evidence="8">
    <location>
        <begin position="63"/>
        <end position="85"/>
    </location>
</feature>
<dbReference type="Pfam" id="PF18676">
    <property type="entry name" value="MBG_2"/>
    <property type="match status" value="4"/>
</dbReference>
<feature type="region of interest" description="Disordered" evidence="8">
    <location>
        <begin position="637"/>
        <end position="659"/>
    </location>
</feature>
<dbReference type="SUPFAM" id="SSF51126">
    <property type="entry name" value="Pectin lyase-like"/>
    <property type="match status" value="2"/>
</dbReference>
<feature type="domain" description="MBG" evidence="9">
    <location>
        <begin position="1809"/>
        <end position="1882"/>
    </location>
</feature>
<feature type="domain" description="Glycine-rich" evidence="10">
    <location>
        <begin position="298"/>
        <end position="512"/>
    </location>
</feature>